<evidence type="ECO:0000256" key="4">
    <source>
        <dbReference type="RuleBase" id="RU004262"/>
    </source>
</evidence>
<dbReference type="InterPro" id="IPR013818">
    <property type="entry name" value="Lipase"/>
</dbReference>
<dbReference type="GO" id="GO:0016042">
    <property type="term" value="P:lipid catabolic process"/>
    <property type="evidence" value="ECO:0007669"/>
    <property type="project" value="TreeGrafter"/>
</dbReference>
<evidence type="ECO:0000256" key="1">
    <source>
        <dbReference type="ARBA" id="ARBA00004613"/>
    </source>
</evidence>
<dbReference type="Proteomes" id="UP000749559">
    <property type="component" value="Unassembled WGS sequence"/>
</dbReference>
<dbReference type="AlphaFoldDB" id="A0A8J1YD52"/>
<dbReference type="InterPro" id="IPR033906">
    <property type="entry name" value="Lipase_N"/>
</dbReference>
<evidence type="ECO:0000256" key="3">
    <source>
        <dbReference type="ARBA" id="ARBA00022525"/>
    </source>
</evidence>
<proteinExistence type="inferred from homology"/>
<comment type="similarity">
    <text evidence="2 4">Belongs to the AB hydrolase superfamily. Lipase family.</text>
</comment>
<dbReference type="EMBL" id="CAIIXF020000006">
    <property type="protein sequence ID" value="CAH1787740.1"/>
    <property type="molecule type" value="Genomic_DNA"/>
</dbReference>
<dbReference type="PANTHER" id="PTHR11610:SF178">
    <property type="entry name" value="LIPASE MEMBER H-A-LIKE PROTEIN"/>
    <property type="match status" value="1"/>
</dbReference>
<evidence type="ECO:0000313" key="6">
    <source>
        <dbReference type="Proteomes" id="UP000749559"/>
    </source>
</evidence>
<dbReference type="InterPro" id="IPR000734">
    <property type="entry name" value="TAG_lipase"/>
</dbReference>
<reference evidence="5" key="1">
    <citation type="submission" date="2022-03" db="EMBL/GenBank/DDBJ databases">
        <authorList>
            <person name="Martin C."/>
        </authorList>
    </citation>
    <scope>NUCLEOTIDE SEQUENCE</scope>
</reference>
<name>A0A8J1YD52_OWEFU</name>
<dbReference type="SUPFAM" id="SSF53474">
    <property type="entry name" value="alpha/beta-Hydrolases"/>
    <property type="match status" value="1"/>
</dbReference>
<organism evidence="5 6">
    <name type="scientific">Owenia fusiformis</name>
    <name type="common">Polychaete worm</name>
    <dbReference type="NCBI Taxonomy" id="6347"/>
    <lineage>
        <taxon>Eukaryota</taxon>
        <taxon>Metazoa</taxon>
        <taxon>Spiralia</taxon>
        <taxon>Lophotrochozoa</taxon>
        <taxon>Annelida</taxon>
        <taxon>Polychaeta</taxon>
        <taxon>Sedentaria</taxon>
        <taxon>Canalipalpata</taxon>
        <taxon>Sabellida</taxon>
        <taxon>Oweniida</taxon>
        <taxon>Oweniidae</taxon>
        <taxon>Owenia</taxon>
    </lineage>
</organism>
<dbReference type="InterPro" id="IPR029058">
    <property type="entry name" value="AB_hydrolase_fold"/>
</dbReference>
<keyword evidence="3" id="KW-0964">Secreted</keyword>
<gene>
    <name evidence="5" type="ORF">OFUS_LOCUS13381</name>
</gene>
<protein>
    <submittedName>
        <fullName evidence="5">Uncharacterized protein</fullName>
    </submittedName>
</protein>
<accession>A0A8J1YD52</accession>
<dbReference type="Pfam" id="PF00151">
    <property type="entry name" value="Lipase"/>
    <property type="match status" value="2"/>
</dbReference>
<evidence type="ECO:0000313" key="5">
    <source>
        <dbReference type="EMBL" id="CAH1787740.1"/>
    </source>
</evidence>
<evidence type="ECO:0000256" key="2">
    <source>
        <dbReference type="ARBA" id="ARBA00010701"/>
    </source>
</evidence>
<dbReference type="CDD" id="cd00707">
    <property type="entry name" value="Pancreat_lipase_like"/>
    <property type="match status" value="1"/>
</dbReference>
<keyword evidence="6" id="KW-1185">Reference proteome</keyword>
<dbReference type="PANTHER" id="PTHR11610">
    <property type="entry name" value="LIPASE"/>
    <property type="match status" value="1"/>
</dbReference>
<dbReference type="GO" id="GO:0005615">
    <property type="term" value="C:extracellular space"/>
    <property type="evidence" value="ECO:0007669"/>
    <property type="project" value="TreeGrafter"/>
</dbReference>
<dbReference type="Gene3D" id="3.40.50.1820">
    <property type="entry name" value="alpha/beta hydrolase"/>
    <property type="match status" value="1"/>
</dbReference>
<dbReference type="GO" id="GO:0016298">
    <property type="term" value="F:lipase activity"/>
    <property type="evidence" value="ECO:0007669"/>
    <property type="project" value="InterPro"/>
</dbReference>
<dbReference type="OrthoDB" id="199913at2759"/>
<comment type="caution">
    <text evidence="5">The sequence shown here is derived from an EMBL/GenBank/DDBJ whole genome shotgun (WGS) entry which is preliminary data.</text>
</comment>
<comment type="subcellular location">
    <subcellularLocation>
        <location evidence="1">Secreted</location>
    </subcellularLocation>
</comment>
<sequence length="814" mass="90391">MTTSPKLLVFCMCLHSVTYVYSHDVDCSFYDTLEQSMGCGERGYLVGFGKHFCKEIQCKSWLMDREGEDWSKRVLRCMEERIDELQSHSCEDFTPENLLHSTCYFAEGDTCAVRKTARNRLAIWMLPWKRDKIWSGSKHAYFEANNMCCNPLDKTINVAGKKLKFIPQPIAPVYDDSRCTTGRGGSCMLISDDCEGSFISKQCGGPANRQCCIPTPSPSSNSAPFILRMTYELQIETCPTSLEETSKALKAVFTNILAELCQSCKFENTIKYCGSPTDEAIPKPVKRSTERVKREAGPKFETLIGALKSDTMVYSGSLEDLNNELKSYADRISTAITSTSISGITVTDTPIVFITSKEGKCVLYSDLTYELKTINRNGEMCIDEIGVCFTSGPFGMFPETPKNIELSMYLYTRESRESWNCLSPEFSTGITINPNKPTKVIVHGYNADGYDTTDWPHQMRRELLREGDYNVIIVDWSEGAEVKALKLSLGLLSIGIKQIGAGIVLTIQGIRELYGAAATNTQLVGHMIYSVLKQKNVNMGNVHCIGHSLGAHVCGFLGKSAGEKTIGRISGMDPAGPKFEGNNVEFRLDPSDAKFVDIIHTDTDIFGYLKQLGHVDFYPNGGRDQPGCFLIVCDHSVAIKLYLESIDQTCIFYSTQCSYSKINEKDGDICYNRTVDSCSMNVMGYYSDRFMDRHGAFYLKTNKNKPRCNFCVTTSPCDTTQGATEEYDDGKCECLKGTCKSVANGCNGGNFYTGKCGGPVDRKCCVPTYPNYNDVSCVSRQGVCKITTVETCNCGQFYSGLCDGPSHRQCCISE</sequence>